<evidence type="ECO:0000259" key="3">
    <source>
        <dbReference type="PROSITE" id="PS50887"/>
    </source>
</evidence>
<dbReference type="InterPro" id="IPR050469">
    <property type="entry name" value="Diguanylate_Cyclase"/>
</dbReference>
<dbReference type="GO" id="GO:1902201">
    <property type="term" value="P:negative regulation of bacterial-type flagellum-dependent cell motility"/>
    <property type="evidence" value="ECO:0007669"/>
    <property type="project" value="TreeGrafter"/>
</dbReference>
<dbReference type="EMBL" id="NXAO01000034">
    <property type="protein sequence ID" value="PHO15183.1"/>
    <property type="molecule type" value="Genomic_DNA"/>
</dbReference>
<dbReference type="PANTHER" id="PTHR45138:SF9">
    <property type="entry name" value="DIGUANYLATE CYCLASE DGCM-RELATED"/>
    <property type="match status" value="1"/>
</dbReference>
<dbReference type="SMART" id="SM00267">
    <property type="entry name" value="GGDEF"/>
    <property type="match status" value="1"/>
</dbReference>
<keyword evidence="6" id="KW-1185">Reference proteome</keyword>
<evidence type="ECO:0000313" key="4">
    <source>
        <dbReference type="EMBL" id="AXX87054.1"/>
    </source>
</evidence>
<reference evidence="5" key="2">
    <citation type="submission" date="2017-09" db="EMBL/GenBank/DDBJ databases">
        <authorList>
            <person name="Perez-Cataluna A."/>
            <person name="Figueras M.J."/>
            <person name="Salas-Masso N."/>
        </authorList>
    </citation>
    <scope>NUCLEOTIDE SEQUENCE</scope>
    <source>
        <strain evidence="5">CECT 7727</strain>
    </source>
</reference>
<dbReference type="Pfam" id="PF00990">
    <property type="entry name" value="GGDEF"/>
    <property type="match status" value="1"/>
</dbReference>
<organism evidence="4 7">
    <name type="scientific">Malaciobacter marinus</name>
    <dbReference type="NCBI Taxonomy" id="505249"/>
    <lineage>
        <taxon>Bacteria</taxon>
        <taxon>Pseudomonadati</taxon>
        <taxon>Campylobacterota</taxon>
        <taxon>Epsilonproteobacteria</taxon>
        <taxon>Campylobacterales</taxon>
        <taxon>Arcobacteraceae</taxon>
        <taxon>Malaciobacter</taxon>
    </lineage>
</organism>
<evidence type="ECO:0000313" key="6">
    <source>
        <dbReference type="Proteomes" id="UP000224740"/>
    </source>
</evidence>
<dbReference type="EC" id="2.7.7.65" evidence="1"/>
<accession>A0A347TKC6</accession>
<dbReference type="FunFam" id="3.30.70.270:FF:000001">
    <property type="entry name" value="Diguanylate cyclase domain protein"/>
    <property type="match status" value="1"/>
</dbReference>
<dbReference type="CDD" id="cd01949">
    <property type="entry name" value="GGDEF"/>
    <property type="match status" value="1"/>
</dbReference>
<dbReference type="RefSeq" id="WP_099311243.1">
    <property type="nucleotide sequence ID" value="NZ_CP032101.1"/>
</dbReference>
<dbReference type="SUPFAM" id="SSF55073">
    <property type="entry name" value="Nucleotide cyclase"/>
    <property type="match status" value="1"/>
</dbReference>
<dbReference type="PROSITE" id="PS50887">
    <property type="entry name" value="GGDEF"/>
    <property type="match status" value="1"/>
</dbReference>
<dbReference type="GO" id="GO:0005886">
    <property type="term" value="C:plasma membrane"/>
    <property type="evidence" value="ECO:0007669"/>
    <property type="project" value="TreeGrafter"/>
</dbReference>
<protein>
    <recommendedName>
        <fullName evidence="1">diguanylate cyclase</fullName>
        <ecNumber evidence="1">2.7.7.65</ecNumber>
    </recommendedName>
</protein>
<reference evidence="6" key="1">
    <citation type="submission" date="2017-09" db="EMBL/GenBank/DDBJ databases">
        <title>Arcobacter canalis sp. nov., a new species isolated from a water canal contaminated with urban sewage.</title>
        <authorList>
            <person name="Perez-Cataluna A."/>
            <person name="Salas-Masso N."/>
            <person name="Figueras M.J."/>
        </authorList>
    </citation>
    <scope>NUCLEOTIDE SEQUENCE [LARGE SCALE GENOMIC DNA]</scope>
    <source>
        <strain evidence="6">CECT 7727</strain>
    </source>
</reference>
<name>A0A347TKC6_9BACT</name>
<sequence length="279" mass="32501">MNEEQTQVSDTIDIKNSQLYISDIEKLIKNRQNFKYYYEIYNDELYSLILLTLSHKSFNKKEAKQFCKEIFKHKFFLEKRLHRDGGVCLATLDYLYNIKNEIYKPTIMEEKKSDFLTDSSTKDGLTNLYLRDIFDVFLKKEIDLAKRKNTIITLALIDIDDFKKVNDNFGHQKGDEVLSKIGKILNDSIRQMDFAARYGGEELSIVMPNTKLEQGYKIANRVRKKIENLKFDGFSITVSIGLSQTSDKILDSEKIVSCADKALYLAKEKGKNQVVKFKF</sequence>
<reference evidence="4 7" key="3">
    <citation type="submission" date="2018-08" db="EMBL/GenBank/DDBJ databases">
        <title>Complete genome of the Arcobacter marinus type strain JCM 15502.</title>
        <authorList>
            <person name="Miller W.G."/>
            <person name="Yee E."/>
            <person name="Huynh S."/>
            <person name="Parker C.T."/>
        </authorList>
    </citation>
    <scope>NUCLEOTIDE SEQUENCE [LARGE SCALE GENOMIC DNA]</scope>
    <source>
        <strain evidence="4 7">JCM 15502</strain>
    </source>
</reference>
<dbReference type="GO" id="GO:0052621">
    <property type="term" value="F:diguanylate cyclase activity"/>
    <property type="evidence" value="ECO:0007669"/>
    <property type="project" value="UniProtKB-EC"/>
</dbReference>
<dbReference type="AlphaFoldDB" id="A0A347TKC6"/>
<dbReference type="Proteomes" id="UP000264693">
    <property type="component" value="Chromosome"/>
</dbReference>
<dbReference type="PANTHER" id="PTHR45138">
    <property type="entry name" value="REGULATORY COMPONENTS OF SENSORY TRANSDUCTION SYSTEM"/>
    <property type="match status" value="1"/>
</dbReference>
<dbReference type="GO" id="GO:0043709">
    <property type="term" value="P:cell adhesion involved in single-species biofilm formation"/>
    <property type="evidence" value="ECO:0007669"/>
    <property type="project" value="TreeGrafter"/>
</dbReference>
<dbReference type="Gene3D" id="3.30.70.270">
    <property type="match status" value="1"/>
</dbReference>
<evidence type="ECO:0000313" key="7">
    <source>
        <dbReference type="Proteomes" id="UP000264693"/>
    </source>
</evidence>
<gene>
    <name evidence="4" type="ORF">AMRN_1313</name>
    <name evidence="5" type="ORF">CPH92_08155</name>
</gene>
<evidence type="ECO:0000313" key="5">
    <source>
        <dbReference type="EMBL" id="PHO15183.1"/>
    </source>
</evidence>
<dbReference type="EMBL" id="CP032101">
    <property type="protein sequence ID" value="AXX87054.1"/>
    <property type="molecule type" value="Genomic_DNA"/>
</dbReference>
<dbReference type="InterPro" id="IPR043128">
    <property type="entry name" value="Rev_trsase/Diguanyl_cyclase"/>
</dbReference>
<dbReference type="InterPro" id="IPR000160">
    <property type="entry name" value="GGDEF_dom"/>
</dbReference>
<dbReference type="Proteomes" id="UP000224740">
    <property type="component" value="Unassembled WGS sequence"/>
</dbReference>
<comment type="catalytic activity">
    <reaction evidence="2">
        <text>2 GTP = 3',3'-c-di-GMP + 2 diphosphate</text>
        <dbReference type="Rhea" id="RHEA:24898"/>
        <dbReference type="ChEBI" id="CHEBI:33019"/>
        <dbReference type="ChEBI" id="CHEBI:37565"/>
        <dbReference type="ChEBI" id="CHEBI:58805"/>
        <dbReference type="EC" id="2.7.7.65"/>
    </reaction>
</comment>
<dbReference type="InterPro" id="IPR029787">
    <property type="entry name" value="Nucleotide_cyclase"/>
</dbReference>
<proteinExistence type="predicted"/>
<dbReference type="KEGG" id="amar:AMRN_1313"/>
<evidence type="ECO:0000256" key="1">
    <source>
        <dbReference type="ARBA" id="ARBA00012528"/>
    </source>
</evidence>
<dbReference type="NCBIfam" id="TIGR00254">
    <property type="entry name" value="GGDEF"/>
    <property type="match status" value="1"/>
</dbReference>
<feature type="domain" description="GGDEF" evidence="3">
    <location>
        <begin position="150"/>
        <end position="279"/>
    </location>
</feature>
<evidence type="ECO:0000256" key="2">
    <source>
        <dbReference type="ARBA" id="ARBA00034247"/>
    </source>
</evidence>